<organism evidence="1 2">
    <name type="scientific">Hyalomma asiaticum</name>
    <name type="common">Tick</name>
    <dbReference type="NCBI Taxonomy" id="266040"/>
    <lineage>
        <taxon>Eukaryota</taxon>
        <taxon>Metazoa</taxon>
        <taxon>Ecdysozoa</taxon>
        <taxon>Arthropoda</taxon>
        <taxon>Chelicerata</taxon>
        <taxon>Arachnida</taxon>
        <taxon>Acari</taxon>
        <taxon>Parasitiformes</taxon>
        <taxon>Ixodida</taxon>
        <taxon>Ixodoidea</taxon>
        <taxon>Ixodidae</taxon>
        <taxon>Hyalomminae</taxon>
        <taxon>Hyalomma</taxon>
    </lineage>
</organism>
<gene>
    <name evidence="1" type="ORF">HPB50_005524</name>
</gene>
<name>A0ACB7THJ4_HYAAI</name>
<proteinExistence type="predicted"/>
<evidence type="ECO:0000313" key="1">
    <source>
        <dbReference type="EMBL" id="KAH6944842.1"/>
    </source>
</evidence>
<dbReference type="Proteomes" id="UP000821845">
    <property type="component" value="Chromosome 1"/>
</dbReference>
<reference evidence="1" key="1">
    <citation type="submission" date="2020-05" db="EMBL/GenBank/DDBJ databases">
        <title>Large-scale comparative analyses of tick genomes elucidate their genetic diversity and vector capacities.</title>
        <authorList>
            <person name="Jia N."/>
            <person name="Wang J."/>
            <person name="Shi W."/>
            <person name="Du L."/>
            <person name="Sun Y."/>
            <person name="Zhan W."/>
            <person name="Jiang J."/>
            <person name="Wang Q."/>
            <person name="Zhang B."/>
            <person name="Ji P."/>
            <person name="Sakyi L.B."/>
            <person name="Cui X."/>
            <person name="Yuan T."/>
            <person name="Jiang B."/>
            <person name="Yang W."/>
            <person name="Lam T.T.-Y."/>
            <person name="Chang Q."/>
            <person name="Ding S."/>
            <person name="Wang X."/>
            <person name="Zhu J."/>
            <person name="Ruan X."/>
            <person name="Zhao L."/>
            <person name="Wei J."/>
            <person name="Que T."/>
            <person name="Du C."/>
            <person name="Cheng J."/>
            <person name="Dai P."/>
            <person name="Han X."/>
            <person name="Huang E."/>
            <person name="Gao Y."/>
            <person name="Liu J."/>
            <person name="Shao H."/>
            <person name="Ye R."/>
            <person name="Li L."/>
            <person name="Wei W."/>
            <person name="Wang X."/>
            <person name="Wang C."/>
            <person name="Yang T."/>
            <person name="Huo Q."/>
            <person name="Li W."/>
            <person name="Guo W."/>
            <person name="Chen H."/>
            <person name="Zhou L."/>
            <person name="Ni X."/>
            <person name="Tian J."/>
            <person name="Zhou Y."/>
            <person name="Sheng Y."/>
            <person name="Liu T."/>
            <person name="Pan Y."/>
            <person name="Xia L."/>
            <person name="Li J."/>
            <person name="Zhao F."/>
            <person name="Cao W."/>
        </authorList>
    </citation>
    <scope>NUCLEOTIDE SEQUENCE</scope>
    <source>
        <strain evidence="1">Hyas-2018</strain>
    </source>
</reference>
<comment type="caution">
    <text evidence="1">The sequence shown here is derived from an EMBL/GenBank/DDBJ whole genome shotgun (WGS) entry which is preliminary data.</text>
</comment>
<protein>
    <submittedName>
        <fullName evidence="1">Uncharacterized protein</fullName>
    </submittedName>
</protein>
<sequence>MPRKRNEGGGEGKNLEGGEQADRRTAAREIARHPGRSSPRVNAARGDESEALLSGSGLTRRHGGSRTSRRSGRPWARGAWQSAGRGPSSVTQQFFLLIAKADREGKEDK</sequence>
<accession>A0ACB7THJ4</accession>
<keyword evidence="2" id="KW-1185">Reference proteome</keyword>
<dbReference type="EMBL" id="CM023481">
    <property type="protein sequence ID" value="KAH6944842.1"/>
    <property type="molecule type" value="Genomic_DNA"/>
</dbReference>
<evidence type="ECO:0000313" key="2">
    <source>
        <dbReference type="Proteomes" id="UP000821845"/>
    </source>
</evidence>